<proteinExistence type="predicted"/>
<dbReference type="AlphaFoldDB" id="A0A915JBK4"/>
<accession>A0A915JBK4</accession>
<evidence type="ECO:0000256" key="1">
    <source>
        <dbReference type="SAM" id="MobiDB-lite"/>
    </source>
</evidence>
<keyword evidence="2" id="KW-1185">Reference proteome</keyword>
<dbReference type="WBParaSite" id="nRc.2.0.1.t23878-RA">
    <property type="protein sequence ID" value="nRc.2.0.1.t23878-RA"/>
    <property type="gene ID" value="nRc.2.0.1.g23878"/>
</dbReference>
<evidence type="ECO:0000313" key="2">
    <source>
        <dbReference type="Proteomes" id="UP000887565"/>
    </source>
</evidence>
<feature type="region of interest" description="Disordered" evidence="1">
    <location>
        <begin position="1"/>
        <end position="48"/>
    </location>
</feature>
<organism evidence="2 3">
    <name type="scientific">Romanomermis culicivorax</name>
    <name type="common">Nematode worm</name>
    <dbReference type="NCBI Taxonomy" id="13658"/>
    <lineage>
        <taxon>Eukaryota</taxon>
        <taxon>Metazoa</taxon>
        <taxon>Ecdysozoa</taxon>
        <taxon>Nematoda</taxon>
        <taxon>Enoplea</taxon>
        <taxon>Dorylaimia</taxon>
        <taxon>Mermithida</taxon>
        <taxon>Mermithoidea</taxon>
        <taxon>Mermithidae</taxon>
        <taxon>Romanomermis</taxon>
    </lineage>
</organism>
<dbReference type="Proteomes" id="UP000887565">
    <property type="component" value="Unplaced"/>
</dbReference>
<name>A0A915JBK4_ROMCU</name>
<reference evidence="3" key="1">
    <citation type="submission" date="2022-11" db="UniProtKB">
        <authorList>
            <consortium name="WormBaseParasite"/>
        </authorList>
    </citation>
    <scope>IDENTIFICATION</scope>
</reference>
<protein>
    <submittedName>
        <fullName evidence="3">Uncharacterized protein</fullName>
    </submittedName>
</protein>
<evidence type="ECO:0000313" key="3">
    <source>
        <dbReference type="WBParaSite" id="nRc.2.0.1.t23878-RA"/>
    </source>
</evidence>
<sequence length="73" mass="8087">MQFIKTAGAPCLDDQRRKHLHRNGAPQKDQKDITHPTDTSEGPLAQAPACSQQALENPLGDPHKLVCWFKLAD</sequence>